<evidence type="ECO:0000256" key="3">
    <source>
        <dbReference type="ARBA" id="ARBA00022692"/>
    </source>
</evidence>
<dbReference type="InterPro" id="IPR011701">
    <property type="entry name" value="MFS"/>
</dbReference>
<dbReference type="GO" id="GO:0022857">
    <property type="term" value="F:transmembrane transporter activity"/>
    <property type="evidence" value="ECO:0007669"/>
    <property type="project" value="InterPro"/>
</dbReference>
<evidence type="ECO:0000256" key="4">
    <source>
        <dbReference type="ARBA" id="ARBA00022989"/>
    </source>
</evidence>
<feature type="transmembrane region" description="Helical" evidence="6">
    <location>
        <begin position="169"/>
        <end position="189"/>
    </location>
</feature>
<dbReference type="SUPFAM" id="SSF103473">
    <property type="entry name" value="MFS general substrate transporter"/>
    <property type="match status" value="1"/>
</dbReference>
<organism evidence="7 8">
    <name type="scientific">Cellulosilyticum lentocellum (strain ATCC 49066 / DSM 5427 / NCIMB 11756 / RHM5)</name>
    <name type="common">Clostridium lentocellum</name>
    <dbReference type="NCBI Taxonomy" id="642492"/>
    <lineage>
        <taxon>Bacteria</taxon>
        <taxon>Bacillati</taxon>
        <taxon>Bacillota</taxon>
        <taxon>Clostridia</taxon>
        <taxon>Lachnospirales</taxon>
        <taxon>Cellulosilyticaceae</taxon>
        <taxon>Cellulosilyticum</taxon>
    </lineage>
</organism>
<evidence type="ECO:0000256" key="6">
    <source>
        <dbReference type="SAM" id="Phobius"/>
    </source>
</evidence>
<keyword evidence="2" id="KW-1003">Cell membrane</keyword>
<keyword evidence="5 6" id="KW-0472">Membrane</keyword>
<evidence type="ECO:0000313" key="7">
    <source>
        <dbReference type="EMBL" id="ADZ85798.1"/>
    </source>
</evidence>
<dbReference type="HOGENOM" id="CLU_034180_16_0_9"/>
<keyword evidence="4 6" id="KW-1133">Transmembrane helix</keyword>
<feature type="transmembrane region" description="Helical" evidence="6">
    <location>
        <begin position="73"/>
        <end position="95"/>
    </location>
</feature>
<feature type="transmembrane region" description="Helical" evidence="6">
    <location>
        <begin position="141"/>
        <end position="163"/>
    </location>
</feature>
<comment type="subcellular location">
    <subcellularLocation>
        <location evidence="1">Cell membrane</location>
        <topology evidence="1">Multi-pass membrane protein</topology>
    </subcellularLocation>
</comment>
<feature type="transmembrane region" description="Helical" evidence="6">
    <location>
        <begin position="309"/>
        <end position="335"/>
    </location>
</feature>
<feature type="transmembrane region" description="Helical" evidence="6">
    <location>
        <begin position="219"/>
        <end position="236"/>
    </location>
</feature>
<dbReference type="AlphaFoldDB" id="F2JM18"/>
<evidence type="ECO:0000256" key="2">
    <source>
        <dbReference type="ARBA" id="ARBA00022475"/>
    </source>
</evidence>
<keyword evidence="3 6" id="KW-0812">Transmembrane</keyword>
<feature type="transmembrane region" description="Helical" evidence="6">
    <location>
        <begin position="393"/>
        <end position="418"/>
    </location>
</feature>
<sequence length="427" mass="47308">MKDYKWNTYIIFWLTQIISQLGSSMTSFALILWAYSKTQSAMSMSLMSFCNYLPYLVVSLFVGAFIDRHRKKMIILGADMIAALNTLVILLLLMIGKLELYHIYMVNAVTGVMNAFQGPATSVAIGIIVPKGQYEKASGMNSFSSSVLTVVTPMLATFIYGILGLKGVILVDLLSFIIAFVVLAGFTHIPEGLISKECKKQTLLEGCKEGWMYLKEHKGIWYLVLSMTVANLFSRIGYENILPALILARSGGDENILALVTGFIGFGGIIGGIVITFIKFPRSRIKVIYFSTAFSFLVGDLLMGMSRNAWMWCFSAIATSVLIPFINAGINGIMYEKVPKEMQGRVFSVRNALQNVTIPIGILLGGYLADYVFEPFMKADNQIVRFLERIVGIGKGTGMAVMFLCTGILGALFSGIWYRHKDIRKLD</sequence>
<name>F2JM18_CELLD</name>
<dbReference type="GO" id="GO:0005886">
    <property type="term" value="C:plasma membrane"/>
    <property type="evidence" value="ECO:0007669"/>
    <property type="project" value="UniProtKB-SubCell"/>
</dbReference>
<protein>
    <submittedName>
        <fullName evidence="7">Major facilitator superfamily MFS_1</fullName>
    </submittedName>
</protein>
<dbReference type="CDD" id="cd06173">
    <property type="entry name" value="MFS_MefA_like"/>
    <property type="match status" value="1"/>
</dbReference>
<accession>F2JM18</accession>
<feature type="transmembrane region" description="Helical" evidence="6">
    <location>
        <begin position="356"/>
        <end position="373"/>
    </location>
</feature>
<feature type="transmembrane region" description="Helical" evidence="6">
    <location>
        <begin position="41"/>
        <end position="66"/>
    </location>
</feature>
<feature type="transmembrane region" description="Helical" evidence="6">
    <location>
        <begin position="285"/>
        <end position="303"/>
    </location>
</feature>
<evidence type="ECO:0000256" key="1">
    <source>
        <dbReference type="ARBA" id="ARBA00004651"/>
    </source>
</evidence>
<gene>
    <name evidence="7" type="ordered locus">Clole_4125</name>
</gene>
<dbReference type="KEGG" id="cle:Clole_4125"/>
<dbReference type="PANTHER" id="PTHR23513">
    <property type="entry name" value="INTEGRAL MEMBRANE EFFLUX PROTEIN-RELATED"/>
    <property type="match status" value="1"/>
</dbReference>
<feature type="transmembrane region" description="Helical" evidence="6">
    <location>
        <begin position="12"/>
        <end position="35"/>
    </location>
</feature>
<feature type="transmembrane region" description="Helical" evidence="6">
    <location>
        <begin position="101"/>
        <end position="129"/>
    </location>
</feature>
<reference evidence="7 8" key="1">
    <citation type="journal article" date="2011" name="J. Bacteriol.">
        <title>Complete genome sequence of the cellulose-degrading bacterium Cellulosilyticum lentocellum.</title>
        <authorList>
            <consortium name="US DOE Joint Genome Institute"/>
            <person name="Miller D.A."/>
            <person name="Suen G."/>
            <person name="Bruce D."/>
            <person name="Copeland A."/>
            <person name="Cheng J.F."/>
            <person name="Detter C."/>
            <person name="Goodwin L.A."/>
            <person name="Han C.S."/>
            <person name="Hauser L.J."/>
            <person name="Land M.L."/>
            <person name="Lapidus A."/>
            <person name="Lucas S."/>
            <person name="Meincke L."/>
            <person name="Pitluck S."/>
            <person name="Tapia R."/>
            <person name="Teshima H."/>
            <person name="Woyke T."/>
            <person name="Fox B.G."/>
            <person name="Angert E.R."/>
            <person name="Currie C.R."/>
        </authorList>
    </citation>
    <scope>NUCLEOTIDE SEQUENCE [LARGE SCALE GENOMIC DNA]</scope>
    <source>
        <strain evidence="8">ATCC 49066 / DSM 5427 / NCIMB 11756 / RHM5</strain>
    </source>
</reference>
<dbReference type="RefSeq" id="WP_013659069.1">
    <property type="nucleotide sequence ID" value="NC_015275.1"/>
</dbReference>
<dbReference type="EMBL" id="CP002582">
    <property type="protein sequence ID" value="ADZ85798.1"/>
    <property type="molecule type" value="Genomic_DNA"/>
</dbReference>
<feature type="transmembrane region" description="Helical" evidence="6">
    <location>
        <begin position="256"/>
        <end position="278"/>
    </location>
</feature>
<evidence type="ECO:0000256" key="5">
    <source>
        <dbReference type="ARBA" id="ARBA00023136"/>
    </source>
</evidence>
<dbReference type="eggNOG" id="COG2814">
    <property type="taxonomic scope" value="Bacteria"/>
</dbReference>
<dbReference type="Gene3D" id="1.20.1250.20">
    <property type="entry name" value="MFS general substrate transporter like domains"/>
    <property type="match status" value="1"/>
</dbReference>
<dbReference type="Proteomes" id="UP000008467">
    <property type="component" value="Chromosome"/>
</dbReference>
<dbReference type="InterPro" id="IPR036259">
    <property type="entry name" value="MFS_trans_sf"/>
</dbReference>
<evidence type="ECO:0000313" key="8">
    <source>
        <dbReference type="Proteomes" id="UP000008467"/>
    </source>
</evidence>
<dbReference type="STRING" id="642492.Clole_4125"/>
<dbReference type="PANTHER" id="PTHR23513:SF6">
    <property type="entry name" value="MAJOR FACILITATOR SUPERFAMILY ASSOCIATED DOMAIN-CONTAINING PROTEIN"/>
    <property type="match status" value="1"/>
</dbReference>
<proteinExistence type="predicted"/>
<dbReference type="Pfam" id="PF07690">
    <property type="entry name" value="MFS_1"/>
    <property type="match status" value="1"/>
</dbReference>
<keyword evidence="8" id="KW-1185">Reference proteome</keyword>